<dbReference type="EMBL" id="KN837176">
    <property type="protein sequence ID" value="KIJ36646.1"/>
    <property type="molecule type" value="Genomic_DNA"/>
</dbReference>
<reference evidence="5 6" key="1">
    <citation type="submission" date="2014-06" db="EMBL/GenBank/DDBJ databases">
        <title>Evolutionary Origins and Diversification of the Mycorrhizal Mutualists.</title>
        <authorList>
            <consortium name="DOE Joint Genome Institute"/>
            <consortium name="Mycorrhizal Genomics Consortium"/>
            <person name="Kohler A."/>
            <person name="Kuo A."/>
            <person name="Nagy L.G."/>
            <person name="Floudas D."/>
            <person name="Copeland A."/>
            <person name="Barry K.W."/>
            <person name="Cichocki N."/>
            <person name="Veneault-Fourrey C."/>
            <person name="LaButti K."/>
            <person name="Lindquist E.A."/>
            <person name="Lipzen A."/>
            <person name="Lundell T."/>
            <person name="Morin E."/>
            <person name="Murat C."/>
            <person name="Riley R."/>
            <person name="Ohm R."/>
            <person name="Sun H."/>
            <person name="Tunlid A."/>
            <person name="Henrissat B."/>
            <person name="Grigoriev I.V."/>
            <person name="Hibbett D.S."/>
            <person name="Martin F."/>
        </authorList>
    </citation>
    <scope>NUCLEOTIDE SEQUENCE [LARGE SCALE GENOMIC DNA]</scope>
    <source>
        <strain evidence="5 6">SS14</strain>
    </source>
</reference>
<dbReference type="InterPro" id="IPR024337">
    <property type="entry name" value="tRNA_splic_suSen54"/>
</dbReference>
<name>A0A0C9VH29_SPHS4</name>
<evidence type="ECO:0000256" key="1">
    <source>
        <dbReference type="ARBA" id="ARBA00005736"/>
    </source>
</evidence>
<evidence type="ECO:0000256" key="3">
    <source>
        <dbReference type="SAM" id="MobiDB-lite"/>
    </source>
</evidence>
<evidence type="ECO:0000313" key="5">
    <source>
        <dbReference type="EMBL" id="KIJ36646.1"/>
    </source>
</evidence>
<dbReference type="OrthoDB" id="408683at2759"/>
<sequence length="459" mass="51126">MDDNLEQPTFPHPKLVDAEDEGGESDEDDGPDWTKFKPQTSSTTVKPALPKRGDKEFEPASNGPTNLQQFSLTRSRDAMFGALSAERDISNKSVSYAIWHPDLARASLTQMRGVLFGGIGHSVPRPVQTEDGTTKMQRRTELLPEETLYLIERGSLFCWMETPAVPTQAGEDQGTDNHAMQGAPMSVQQAYAEMIGSGDLTMDRYHSYAYLKRLGFNVIRSKPPTPYYPTPLPFVPPTPKPSLISRVFSPLSNILSRIRQLFFGGIDWWRPLSFNLLFGCSRTYPSLYRCLRFIPSGHKVPLPPTDPTSQSLKSPSDSAYDIFYHVYKPNTSFKKSAPPAPDFSLVVVNARYTPLPSLPELTRLWSFVPETGPPPPRKRHPANTNPIAPSRIPPAPQPKSLAQRVSGWFFAPHQPPARKPHPFAILKNGKKTIVVGVVDCGTVGFFRFSMGAFEEMPMV</sequence>
<dbReference type="GO" id="GO:0000379">
    <property type="term" value="P:tRNA-type intron splice site recognition and cleavage"/>
    <property type="evidence" value="ECO:0007669"/>
    <property type="project" value="TreeGrafter"/>
</dbReference>
<evidence type="ECO:0000313" key="6">
    <source>
        <dbReference type="Proteomes" id="UP000054279"/>
    </source>
</evidence>
<organism evidence="5 6">
    <name type="scientific">Sphaerobolus stellatus (strain SS14)</name>
    <dbReference type="NCBI Taxonomy" id="990650"/>
    <lineage>
        <taxon>Eukaryota</taxon>
        <taxon>Fungi</taxon>
        <taxon>Dikarya</taxon>
        <taxon>Basidiomycota</taxon>
        <taxon>Agaricomycotina</taxon>
        <taxon>Agaricomycetes</taxon>
        <taxon>Phallomycetidae</taxon>
        <taxon>Geastrales</taxon>
        <taxon>Sphaerobolaceae</taxon>
        <taxon>Sphaerobolus</taxon>
    </lineage>
</organism>
<evidence type="ECO:0000256" key="2">
    <source>
        <dbReference type="ARBA" id="ARBA00022694"/>
    </source>
</evidence>
<feature type="region of interest" description="Disordered" evidence="3">
    <location>
        <begin position="1"/>
        <end position="68"/>
    </location>
</feature>
<proteinExistence type="inferred from homology"/>
<dbReference type="Proteomes" id="UP000054279">
    <property type="component" value="Unassembled WGS sequence"/>
</dbReference>
<keyword evidence="2" id="KW-0819">tRNA processing</keyword>
<protein>
    <recommendedName>
        <fullName evidence="4">tRNA-splicing endonuclease subunit Sen54 N-terminal domain-containing protein</fullName>
    </recommendedName>
</protein>
<dbReference type="PANTHER" id="PTHR21027">
    <property type="entry name" value="TRNA-SPLICING ENDONUCLEASE SUBUNIT SEN54"/>
    <property type="match status" value="1"/>
</dbReference>
<feature type="domain" description="tRNA-splicing endonuclease subunit Sen54 N-terminal" evidence="4">
    <location>
        <begin position="80"/>
        <end position="159"/>
    </location>
</feature>
<dbReference type="AlphaFoldDB" id="A0A0C9VH29"/>
<feature type="compositionally biased region" description="Acidic residues" evidence="3">
    <location>
        <begin position="18"/>
        <end position="31"/>
    </location>
</feature>
<dbReference type="PANTHER" id="PTHR21027:SF1">
    <property type="entry name" value="TRNA-SPLICING ENDONUCLEASE SUBUNIT SEN54"/>
    <property type="match status" value="1"/>
</dbReference>
<evidence type="ECO:0000259" key="4">
    <source>
        <dbReference type="Pfam" id="PF12928"/>
    </source>
</evidence>
<dbReference type="GO" id="GO:0000214">
    <property type="term" value="C:tRNA-intron endonuclease complex"/>
    <property type="evidence" value="ECO:0007669"/>
    <property type="project" value="TreeGrafter"/>
</dbReference>
<keyword evidence="6" id="KW-1185">Reference proteome</keyword>
<dbReference type="HOGENOM" id="CLU_028449_0_0_1"/>
<comment type="similarity">
    <text evidence="1">Belongs to the SEN54 family.</text>
</comment>
<gene>
    <name evidence="5" type="ORF">M422DRAFT_34196</name>
</gene>
<dbReference type="InterPro" id="IPR024336">
    <property type="entry name" value="tRNA_splic_suSen54_N"/>
</dbReference>
<dbReference type="Pfam" id="PF12928">
    <property type="entry name" value="tRNA_int_end_N2"/>
    <property type="match status" value="1"/>
</dbReference>
<accession>A0A0C9VH29</accession>